<keyword evidence="2" id="KW-0732">Signal</keyword>
<gene>
    <name evidence="3" type="ORF">U473_10065</name>
</gene>
<accession>A0A135L642</accession>
<feature type="region of interest" description="Disordered" evidence="1">
    <location>
        <begin position="147"/>
        <end position="181"/>
    </location>
</feature>
<comment type="caution">
    <text evidence="3">The sequence shown here is derived from an EMBL/GenBank/DDBJ whole genome shotgun (WGS) entry which is preliminary data.</text>
</comment>
<dbReference type="OrthoDB" id="2943790at2"/>
<evidence type="ECO:0000313" key="3">
    <source>
        <dbReference type="EMBL" id="KXG44313.1"/>
    </source>
</evidence>
<feature type="signal peptide" evidence="2">
    <location>
        <begin position="1"/>
        <end position="29"/>
    </location>
</feature>
<dbReference type="Proteomes" id="UP000070352">
    <property type="component" value="Unassembled WGS sequence"/>
</dbReference>
<feature type="compositionally biased region" description="Gly residues" evidence="1">
    <location>
        <begin position="149"/>
        <end position="170"/>
    </location>
</feature>
<evidence type="ECO:0008006" key="5">
    <source>
        <dbReference type="Google" id="ProtNLM"/>
    </source>
</evidence>
<evidence type="ECO:0000256" key="1">
    <source>
        <dbReference type="SAM" id="MobiDB-lite"/>
    </source>
</evidence>
<evidence type="ECO:0000256" key="2">
    <source>
        <dbReference type="SAM" id="SignalP"/>
    </source>
</evidence>
<organism evidence="3 4">
    <name type="scientific">Tepidibacillus decaturensis</name>
    <dbReference type="NCBI Taxonomy" id="1413211"/>
    <lineage>
        <taxon>Bacteria</taxon>
        <taxon>Bacillati</taxon>
        <taxon>Bacillota</taxon>
        <taxon>Bacilli</taxon>
        <taxon>Bacillales</taxon>
        <taxon>Bacillaceae</taxon>
        <taxon>Tepidibacillus</taxon>
    </lineage>
</organism>
<dbReference type="STRING" id="1413211.U473_10065"/>
<name>A0A135L642_9BACI</name>
<dbReference type="AlphaFoldDB" id="A0A135L642"/>
<keyword evidence="4" id="KW-1185">Reference proteome</keyword>
<feature type="chain" id="PRO_5007466258" description="DUF2680 domain-containing protein" evidence="2">
    <location>
        <begin position="30"/>
        <end position="181"/>
    </location>
</feature>
<protein>
    <recommendedName>
        <fullName evidence="5">DUF2680 domain-containing protein</fullName>
    </recommendedName>
</protein>
<dbReference type="RefSeq" id="WP_068725895.1">
    <property type="nucleotide sequence ID" value="NZ_LSKU01000001.1"/>
</dbReference>
<reference evidence="3 4" key="1">
    <citation type="submission" date="2016-02" db="EMBL/GenBank/DDBJ databases">
        <title>Draft Genome for Tepidibacillus decaturensis nov. sp. Strain Z9, an Anaerobic, Moderately Thermophilic and Heterotrophic Bacterium from Deep Subsurface of the Illinois Basin, USA.</title>
        <authorList>
            <person name="Dong Y."/>
            <person name="Chang J.Y."/>
            <person name="Sanford R."/>
            <person name="Fouke B.W."/>
        </authorList>
    </citation>
    <scope>NUCLEOTIDE SEQUENCE [LARGE SCALE GENOMIC DNA]</scope>
    <source>
        <strain evidence="3 4">Z9</strain>
    </source>
</reference>
<dbReference type="EMBL" id="LSKU01000001">
    <property type="protein sequence ID" value="KXG44313.1"/>
    <property type="molecule type" value="Genomic_DNA"/>
</dbReference>
<evidence type="ECO:0000313" key="4">
    <source>
        <dbReference type="Proteomes" id="UP000070352"/>
    </source>
</evidence>
<proteinExistence type="predicted"/>
<sequence>MKLQKVLFASALVGAMGVGAMIGPVVSQADTTPVTAPAQVQQPTNWQPMGMRMGQYFAGSMHEIVAEKIGITADELYAQRTSGKSIEQIAEEKGVTTEQLLEVLVAAKTEQLDQLVKDKVITEDQKNYILERMKVNMEAAITRTEVGPRMGGQWNGQGMRGAGRGFGGGPRWSVNSSTSSN</sequence>